<dbReference type="InterPro" id="IPR050194">
    <property type="entry name" value="Glycosyltransferase_grp1"/>
</dbReference>
<comment type="caution">
    <text evidence="3">The sequence shown here is derived from an EMBL/GenBank/DDBJ whole genome shotgun (WGS) entry which is preliminary data.</text>
</comment>
<proteinExistence type="predicted"/>
<dbReference type="Proteomes" id="UP000222310">
    <property type="component" value="Unassembled WGS sequence"/>
</dbReference>
<dbReference type="SUPFAM" id="SSF53756">
    <property type="entry name" value="UDP-Glycosyltransferase/glycogen phosphorylase"/>
    <property type="match status" value="1"/>
</dbReference>
<gene>
    <name evidence="3" type="ORF">VF08_15550</name>
</gene>
<dbReference type="Pfam" id="PF00534">
    <property type="entry name" value="Glycos_transf_1"/>
    <property type="match status" value="1"/>
</dbReference>
<evidence type="ECO:0000259" key="2">
    <source>
        <dbReference type="Pfam" id="PF13439"/>
    </source>
</evidence>
<dbReference type="Pfam" id="PF13439">
    <property type="entry name" value="Glyco_transf_4"/>
    <property type="match status" value="1"/>
</dbReference>
<sequence length="398" mass="45000">MKILQVHNAYQHMGGEEVVVAAENQMLQQYGHEIHQWIVENSTISDVNFFTKTKIAKQSIWSSESYLQIRQRLQEFQPDIVHVHNTIPLISPSVYSACDDAGVPVVHTLHNYKLICPGAYCFRDRNVCEDCIGKPIAYPAIIHGCYRKSTAQTTVAVAGLVTHKLRKTYEKNVDIYIALTRFGRQKFIEGGLPAEKIAVKPNFVTSDIKQGEHQGRYVLFVGKLVQYKGIETLLQAWHLLDEPIPLKIVGQGPLEILLKSNLPSGVEYLGRLPRENVLHLMKDASFVVFPSEWYEGFPMTIAEAFATGSPVVTGRLGATEEIVKDGSSGWHFTPGDARDLARTVKLAWSDPTELRRRGELARKQYDECYSLEKNYQMIMSIYETAIAWQKGRKSLSVF</sequence>
<protein>
    <recommendedName>
        <fullName evidence="5">Glycosyltransferase family 4 protein</fullName>
    </recommendedName>
</protein>
<dbReference type="InterPro" id="IPR028098">
    <property type="entry name" value="Glyco_trans_4-like_N"/>
</dbReference>
<accession>A0A9Q5ZBV8</accession>
<name>A0A9Q5ZBV8_NOSLI</name>
<evidence type="ECO:0000259" key="1">
    <source>
        <dbReference type="Pfam" id="PF00534"/>
    </source>
</evidence>
<evidence type="ECO:0000313" key="3">
    <source>
        <dbReference type="EMBL" id="PHK03380.1"/>
    </source>
</evidence>
<reference evidence="3 4" key="1">
    <citation type="submission" date="2015-02" db="EMBL/GenBank/DDBJ databases">
        <title>Nostoc linckia genome annotation.</title>
        <authorList>
            <person name="Zhou Z."/>
        </authorList>
    </citation>
    <scope>NUCLEOTIDE SEQUENCE [LARGE SCALE GENOMIC DNA]</scope>
    <source>
        <strain evidence="4">z8</strain>
    </source>
</reference>
<dbReference type="EMBL" id="LAHD01000039">
    <property type="protein sequence ID" value="PHK03380.1"/>
    <property type="molecule type" value="Genomic_DNA"/>
</dbReference>
<organism evidence="3 4">
    <name type="scientific">Nostoc linckia z8</name>
    <dbReference type="NCBI Taxonomy" id="1628746"/>
    <lineage>
        <taxon>Bacteria</taxon>
        <taxon>Bacillati</taxon>
        <taxon>Cyanobacteriota</taxon>
        <taxon>Cyanophyceae</taxon>
        <taxon>Nostocales</taxon>
        <taxon>Nostocaceae</taxon>
        <taxon>Nostoc</taxon>
    </lineage>
</organism>
<dbReference type="PANTHER" id="PTHR45947:SF13">
    <property type="entry name" value="TRANSFERASE"/>
    <property type="match status" value="1"/>
</dbReference>
<dbReference type="Gene3D" id="3.40.50.2000">
    <property type="entry name" value="Glycogen Phosphorylase B"/>
    <property type="match status" value="2"/>
</dbReference>
<dbReference type="RefSeq" id="WP_099071265.1">
    <property type="nucleotide sequence ID" value="NZ_LAHD01000039.1"/>
</dbReference>
<feature type="domain" description="Glycosyl transferase family 1" evidence="1">
    <location>
        <begin position="213"/>
        <end position="363"/>
    </location>
</feature>
<evidence type="ECO:0000313" key="4">
    <source>
        <dbReference type="Proteomes" id="UP000222310"/>
    </source>
</evidence>
<dbReference type="GeneID" id="57095653"/>
<dbReference type="PANTHER" id="PTHR45947">
    <property type="entry name" value="SULFOQUINOVOSYL TRANSFERASE SQD2"/>
    <property type="match status" value="1"/>
</dbReference>
<dbReference type="InterPro" id="IPR001296">
    <property type="entry name" value="Glyco_trans_1"/>
</dbReference>
<evidence type="ECO:0008006" key="5">
    <source>
        <dbReference type="Google" id="ProtNLM"/>
    </source>
</evidence>
<dbReference type="AlphaFoldDB" id="A0A9Q5ZBV8"/>
<feature type="domain" description="Glycosyltransferase subfamily 4-like N-terminal" evidence="2">
    <location>
        <begin position="14"/>
        <end position="204"/>
    </location>
</feature>
<dbReference type="GO" id="GO:0016757">
    <property type="term" value="F:glycosyltransferase activity"/>
    <property type="evidence" value="ECO:0007669"/>
    <property type="project" value="InterPro"/>
</dbReference>